<accession>A0A7Z0CMV9</accession>
<dbReference type="RefSeq" id="WP_179648122.1">
    <property type="nucleotide sequence ID" value="NZ_JACBZM010000001.1"/>
</dbReference>
<feature type="region of interest" description="Disordered" evidence="1">
    <location>
        <begin position="61"/>
        <end position="98"/>
    </location>
</feature>
<reference evidence="3 4" key="1">
    <citation type="submission" date="2020-07" db="EMBL/GenBank/DDBJ databases">
        <title>Sequencing the genomes of 1000 actinobacteria strains.</title>
        <authorList>
            <person name="Klenk H.-P."/>
        </authorList>
    </citation>
    <scope>NUCLEOTIDE SEQUENCE [LARGE SCALE GENOMIC DNA]</scope>
    <source>
        <strain evidence="3 4">DSM 15131</strain>
    </source>
</reference>
<dbReference type="AlphaFoldDB" id="A0A7Z0CMV9"/>
<protein>
    <submittedName>
        <fullName evidence="3">Uncharacterized protein</fullName>
    </submittedName>
</protein>
<dbReference type="Proteomes" id="UP000562045">
    <property type="component" value="Unassembled WGS sequence"/>
</dbReference>
<gene>
    <name evidence="3" type="ORF">BJ993_001272</name>
</gene>
<name>A0A7Z0CMV9_9ACTN</name>
<organism evidence="3 4">
    <name type="scientific">Nocardioides aromaticivorans</name>
    <dbReference type="NCBI Taxonomy" id="200618"/>
    <lineage>
        <taxon>Bacteria</taxon>
        <taxon>Bacillati</taxon>
        <taxon>Actinomycetota</taxon>
        <taxon>Actinomycetes</taxon>
        <taxon>Propionibacteriales</taxon>
        <taxon>Nocardioidaceae</taxon>
        <taxon>Nocardioides</taxon>
    </lineage>
</organism>
<evidence type="ECO:0000313" key="4">
    <source>
        <dbReference type="Proteomes" id="UP000562045"/>
    </source>
</evidence>
<keyword evidence="2" id="KW-0472">Membrane</keyword>
<keyword evidence="2" id="KW-0812">Transmembrane</keyword>
<sequence length="283" mass="29809">MQDLIERLDAELGRAPDPTFDVAGTLASGRRAVRRRRLAVGAAGLAVAVVVGGTAALAFDSGGTSRGRDGHTADGPTGSPSATVTSDTGTSAGEDQVPLSIGMDGVVDAPEGADVIERGHFTASTGAEAEILHYSIDGSEYYAYAATADSSVGWTRLPAQGLSLREWAEQQLTRREDDGSADRAWVRLDERWRVRGLPGVRVVEQVSDPGLGENFAGPGEPTAVAEVVRDGLTYFLAIRKAPDGATEAIPYRKDTRITTLAAFLSYARDQYATNEQGGSEGLR</sequence>
<feature type="transmembrane region" description="Helical" evidence="2">
    <location>
        <begin position="38"/>
        <end position="59"/>
    </location>
</feature>
<evidence type="ECO:0000256" key="1">
    <source>
        <dbReference type="SAM" id="MobiDB-lite"/>
    </source>
</evidence>
<dbReference type="EMBL" id="JACBZM010000001">
    <property type="protein sequence ID" value="NYI44192.1"/>
    <property type="molecule type" value="Genomic_DNA"/>
</dbReference>
<comment type="caution">
    <text evidence="3">The sequence shown here is derived from an EMBL/GenBank/DDBJ whole genome shotgun (WGS) entry which is preliminary data.</text>
</comment>
<proteinExistence type="predicted"/>
<keyword evidence="2" id="KW-1133">Transmembrane helix</keyword>
<evidence type="ECO:0000313" key="3">
    <source>
        <dbReference type="EMBL" id="NYI44192.1"/>
    </source>
</evidence>
<evidence type="ECO:0000256" key="2">
    <source>
        <dbReference type="SAM" id="Phobius"/>
    </source>
</evidence>
<feature type="compositionally biased region" description="Polar residues" evidence="1">
    <location>
        <begin position="78"/>
        <end position="93"/>
    </location>
</feature>